<feature type="domain" description="S-Me-THD N-terminal" evidence="1">
    <location>
        <begin position="16"/>
        <end position="171"/>
    </location>
</feature>
<name>A0A2W5Q880_RHOSU</name>
<proteinExistence type="predicted"/>
<accession>A0A2W5Q880</accession>
<feature type="domain" description="S-Me-THD-like C-terminal" evidence="2">
    <location>
        <begin position="176"/>
        <end position="366"/>
    </location>
</feature>
<protein>
    <submittedName>
        <fullName evidence="3">DUF917 domain-containing protein</fullName>
    </submittedName>
</protein>
<evidence type="ECO:0000259" key="1">
    <source>
        <dbReference type="Pfam" id="PF06032"/>
    </source>
</evidence>
<sequence length="377" mass="39922">MGSRPDLPARPLSAEEIEYLAVGAWVLGTGGGGSPYLALLNLRRLYAAGHRVRLMSPLDLPDDAMVAVVSNMGAPLVGQERLADSAVAARAVELQAESCGVTFDAVMAVEIGGGNGLQPLMVAAHLGLPVVDSDFMGRAYPESQMTSSAIGGLEPAPVMLCDCRGMSAVVRSAPTWKWIERLSRAACVEMGSTAATCKAPRRGAEIRDWGIHFTTSKAIAIGRTLAEAERAHADPIAALREGQGAKLLFTGKVIDVERRATAGFLRGRARLSGLGDDADRRVTVSFQNEWIVAWEGTEEDGAPIVSTPDLICVLDSETAHGIGTETMRYGQRVSLLALPAPGILTTPRGLELVGPRAFGYDIDHRSVFAPGQPEDRA</sequence>
<dbReference type="Gene3D" id="2.40.390.10">
    <property type="entry name" value="CV3147-like"/>
    <property type="match status" value="1"/>
</dbReference>
<dbReference type="Gene3D" id="3.40.1610.10">
    <property type="entry name" value="CV3147-like domain"/>
    <property type="match status" value="1"/>
</dbReference>
<organism evidence="3 4">
    <name type="scientific">Rhodovulum sulfidophilum</name>
    <name type="common">Rhodobacter sulfidophilus</name>
    <dbReference type="NCBI Taxonomy" id="35806"/>
    <lineage>
        <taxon>Bacteria</taxon>
        <taxon>Pseudomonadati</taxon>
        <taxon>Pseudomonadota</taxon>
        <taxon>Alphaproteobacteria</taxon>
        <taxon>Rhodobacterales</taxon>
        <taxon>Paracoccaceae</taxon>
        <taxon>Rhodovulum</taxon>
    </lineage>
</organism>
<dbReference type="InterPro" id="IPR027479">
    <property type="entry name" value="S-Me-THD_N_sf"/>
</dbReference>
<dbReference type="Pfam" id="PF20906">
    <property type="entry name" value="S-Me-THD_C"/>
    <property type="match status" value="1"/>
</dbReference>
<dbReference type="SUPFAM" id="SSF160991">
    <property type="entry name" value="CV3147-like"/>
    <property type="match status" value="1"/>
</dbReference>
<evidence type="ECO:0000313" key="3">
    <source>
        <dbReference type="EMBL" id="PZQ47610.1"/>
    </source>
</evidence>
<dbReference type="Proteomes" id="UP000249185">
    <property type="component" value="Unassembled WGS sequence"/>
</dbReference>
<dbReference type="EMBL" id="QFPW01000016">
    <property type="protein sequence ID" value="PZQ47610.1"/>
    <property type="molecule type" value="Genomic_DNA"/>
</dbReference>
<dbReference type="InterPro" id="IPR024071">
    <property type="entry name" value="S-Me-THD_C_sf"/>
</dbReference>
<comment type="caution">
    <text evidence="3">The sequence shown here is derived from an EMBL/GenBank/DDBJ whole genome shotgun (WGS) entry which is preliminary data.</text>
</comment>
<dbReference type="InterPro" id="IPR010318">
    <property type="entry name" value="S-Me-THD_N"/>
</dbReference>
<gene>
    <name evidence="3" type="ORF">DI556_17365</name>
</gene>
<evidence type="ECO:0000313" key="4">
    <source>
        <dbReference type="Proteomes" id="UP000249185"/>
    </source>
</evidence>
<reference evidence="3 4" key="1">
    <citation type="submission" date="2017-08" db="EMBL/GenBank/DDBJ databases">
        <title>Infants hospitalized years apart are colonized by the same room-sourced microbial strains.</title>
        <authorList>
            <person name="Brooks B."/>
            <person name="Olm M.R."/>
            <person name="Firek B.A."/>
            <person name="Baker R."/>
            <person name="Thomas B.C."/>
            <person name="Morowitz M.J."/>
            <person name="Banfield J.F."/>
        </authorList>
    </citation>
    <scope>NUCLEOTIDE SEQUENCE [LARGE SCALE GENOMIC DNA]</scope>
    <source>
        <strain evidence="3">S2_005_002_R2_34</strain>
    </source>
</reference>
<dbReference type="InterPro" id="IPR048350">
    <property type="entry name" value="S-Me-THD-like_C"/>
</dbReference>
<dbReference type="AlphaFoldDB" id="A0A2W5Q880"/>
<dbReference type="Pfam" id="PF06032">
    <property type="entry name" value="S-Me-THD_N"/>
    <property type="match status" value="1"/>
</dbReference>
<evidence type="ECO:0000259" key="2">
    <source>
        <dbReference type="Pfam" id="PF20906"/>
    </source>
</evidence>